<dbReference type="AlphaFoldDB" id="A0A1G7ZMU5"/>
<dbReference type="STRING" id="89065.SAMN05216605_104324"/>
<dbReference type="SMART" id="SM00448">
    <property type="entry name" value="REC"/>
    <property type="match status" value="1"/>
</dbReference>
<evidence type="ECO:0000259" key="3">
    <source>
        <dbReference type="PROSITE" id="PS51833"/>
    </source>
</evidence>
<dbReference type="InterPro" id="IPR052048">
    <property type="entry name" value="ST_Response_Regulator"/>
</dbReference>
<dbReference type="PANTHER" id="PTHR43228:SF1">
    <property type="entry name" value="TWO-COMPONENT RESPONSE REGULATOR ARR22"/>
    <property type="match status" value="1"/>
</dbReference>
<dbReference type="InterPro" id="IPR001789">
    <property type="entry name" value="Sig_transdc_resp-reg_receiver"/>
</dbReference>
<dbReference type="GO" id="GO:0000160">
    <property type="term" value="P:phosphorelay signal transduction system"/>
    <property type="evidence" value="ECO:0007669"/>
    <property type="project" value="InterPro"/>
</dbReference>
<dbReference type="EMBL" id="FNCO01000004">
    <property type="protein sequence ID" value="SDH10082.1"/>
    <property type="molecule type" value="Genomic_DNA"/>
</dbReference>
<protein>
    <submittedName>
        <fullName evidence="4">HD-like signal output (HDOD) domain, no enzymatic activity</fullName>
    </submittedName>
</protein>
<gene>
    <name evidence="4" type="ORF">SAMN05216605_104324</name>
</gene>
<dbReference type="PROSITE" id="PS50110">
    <property type="entry name" value="RESPONSE_REGULATORY"/>
    <property type="match status" value="1"/>
</dbReference>
<organism evidence="4 5">
    <name type="scientific">Pseudomonas abietaniphila</name>
    <dbReference type="NCBI Taxonomy" id="89065"/>
    <lineage>
        <taxon>Bacteria</taxon>
        <taxon>Pseudomonadati</taxon>
        <taxon>Pseudomonadota</taxon>
        <taxon>Gammaproteobacteria</taxon>
        <taxon>Pseudomonadales</taxon>
        <taxon>Pseudomonadaceae</taxon>
        <taxon>Pseudomonas</taxon>
    </lineage>
</organism>
<dbReference type="InterPro" id="IPR013976">
    <property type="entry name" value="HDOD"/>
</dbReference>
<feature type="domain" description="HDOD" evidence="3">
    <location>
        <begin position="162"/>
        <end position="351"/>
    </location>
</feature>
<dbReference type="Proteomes" id="UP000182894">
    <property type="component" value="Unassembled WGS sequence"/>
</dbReference>
<dbReference type="Pfam" id="PF08668">
    <property type="entry name" value="HDOD"/>
    <property type="match status" value="1"/>
</dbReference>
<dbReference type="RefSeq" id="WP_074752466.1">
    <property type="nucleotide sequence ID" value="NZ_FNCO01000004.1"/>
</dbReference>
<name>A0A1G7ZMU5_9PSED</name>
<dbReference type="InterPro" id="IPR011006">
    <property type="entry name" value="CheY-like_superfamily"/>
</dbReference>
<dbReference type="PROSITE" id="PS51833">
    <property type="entry name" value="HDOD"/>
    <property type="match status" value="1"/>
</dbReference>
<evidence type="ECO:0000259" key="2">
    <source>
        <dbReference type="PROSITE" id="PS50110"/>
    </source>
</evidence>
<evidence type="ECO:0000313" key="5">
    <source>
        <dbReference type="Proteomes" id="UP000182894"/>
    </source>
</evidence>
<dbReference type="PANTHER" id="PTHR43228">
    <property type="entry name" value="TWO-COMPONENT RESPONSE REGULATOR"/>
    <property type="match status" value="1"/>
</dbReference>
<accession>A0A1G7ZMU5</accession>
<feature type="domain" description="Response regulatory" evidence="2">
    <location>
        <begin position="11"/>
        <end position="129"/>
    </location>
</feature>
<dbReference type="Gene3D" id="1.10.3210.10">
    <property type="entry name" value="Hypothetical protein af1432"/>
    <property type="match status" value="1"/>
</dbReference>
<comment type="caution">
    <text evidence="1">Lacks conserved residue(s) required for the propagation of feature annotation.</text>
</comment>
<reference evidence="5" key="1">
    <citation type="submission" date="2016-10" db="EMBL/GenBank/DDBJ databases">
        <authorList>
            <person name="Varghese N."/>
            <person name="Submissions S."/>
        </authorList>
    </citation>
    <scope>NUCLEOTIDE SEQUENCE [LARGE SCALE GENOMIC DNA]</scope>
    <source>
        <strain evidence="5">ATCC 700689</strain>
    </source>
</reference>
<dbReference type="Pfam" id="PF00072">
    <property type="entry name" value="Response_reg"/>
    <property type="match status" value="1"/>
</dbReference>
<evidence type="ECO:0000313" key="4">
    <source>
        <dbReference type="EMBL" id="SDH10082.1"/>
    </source>
</evidence>
<keyword evidence="5" id="KW-1185">Reference proteome</keyword>
<sequence>MTVVEAPAVPRVLIAEADPWTREMLSELVLDVRCDAQLDVCPDGKQAVELMRGFIPDLVIASRELPGVDGLALLRGVRMLKRQPPVRFILLSSRNDSASVREAVQLAPTAYLTKPLNMDSLRQRLTILLSPDGAHVACAVPALAPGMGLDAFLDKRRELADGGPLYVDVRDVIARSRTPAGVDLKKLELELINDPHVTAVLIAAANSASQHQGKPQQTLAQALATLGATQSANLVQGLALKRGAILTDPALILQASQIWDVSHRTAGYARILARTLDLDHERCYCAGLLRGLGDLSVIRCLQEWVHAGGTLDDVTIAHALEQYAAAFGSALRTRWRLPLELRELIAAVYQYNTGVYTREVLAMNLAGQMGRLGEEDPLEALAKSKSARLLKINVSDLERVRSKLVA</sequence>
<dbReference type="OrthoDB" id="2085719at2"/>
<dbReference type="Gene3D" id="3.40.50.2300">
    <property type="match status" value="1"/>
</dbReference>
<dbReference type="CDD" id="cd00156">
    <property type="entry name" value="REC"/>
    <property type="match status" value="1"/>
</dbReference>
<dbReference type="SUPFAM" id="SSF109604">
    <property type="entry name" value="HD-domain/PDEase-like"/>
    <property type="match status" value="1"/>
</dbReference>
<proteinExistence type="predicted"/>
<evidence type="ECO:0000256" key="1">
    <source>
        <dbReference type="PROSITE-ProRule" id="PRU00169"/>
    </source>
</evidence>
<dbReference type="SUPFAM" id="SSF52172">
    <property type="entry name" value="CheY-like"/>
    <property type="match status" value="1"/>
</dbReference>